<accession>A0A835LW04</accession>
<reference evidence="3 4" key="1">
    <citation type="submission" date="2020-10" db="EMBL/GenBank/DDBJ databases">
        <title>The Coptis chinensis genome and diversification of protoberbering-type alkaloids.</title>
        <authorList>
            <person name="Wang B."/>
            <person name="Shu S."/>
            <person name="Song C."/>
            <person name="Liu Y."/>
        </authorList>
    </citation>
    <scope>NUCLEOTIDE SEQUENCE [LARGE SCALE GENOMIC DNA]</scope>
    <source>
        <strain evidence="3">HL-2020</strain>
        <tissue evidence="3">Leaf</tissue>
    </source>
</reference>
<dbReference type="InterPro" id="IPR052578">
    <property type="entry name" value="PI_Transfer_CRAL-TRIO"/>
</dbReference>
<feature type="compositionally biased region" description="Polar residues" evidence="1">
    <location>
        <begin position="474"/>
        <end position="483"/>
    </location>
</feature>
<name>A0A835LW04_9MAGN</name>
<dbReference type="GO" id="GO:0008526">
    <property type="term" value="F:phosphatidylinositol transfer activity"/>
    <property type="evidence" value="ECO:0007669"/>
    <property type="project" value="TreeGrafter"/>
</dbReference>
<dbReference type="PANTHER" id="PTHR45824">
    <property type="entry name" value="GH16843P"/>
    <property type="match status" value="1"/>
</dbReference>
<dbReference type="OrthoDB" id="75724at2759"/>
<gene>
    <name evidence="3" type="ORF">IFM89_021983</name>
</gene>
<feature type="region of interest" description="Disordered" evidence="1">
    <location>
        <begin position="432"/>
        <end position="483"/>
    </location>
</feature>
<dbReference type="Pfam" id="PF00650">
    <property type="entry name" value="CRAL_TRIO"/>
    <property type="match status" value="1"/>
</dbReference>
<dbReference type="InterPro" id="IPR001251">
    <property type="entry name" value="CRAL-TRIO_dom"/>
</dbReference>
<feature type="region of interest" description="Disordered" evidence="1">
    <location>
        <begin position="154"/>
        <end position="177"/>
    </location>
</feature>
<dbReference type="AlphaFoldDB" id="A0A835LW04"/>
<dbReference type="PANTHER" id="PTHR45824:SF6">
    <property type="entry name" value="F16L1.9 PROTEIN"/>
    <property type="match status" value="1"/>
</dbReference>
<feature type="domain" description="CRAL-TRIO" evidence="2">
    <location>
        <begin position="171"/>
        <end position="381"/>
    </location>
</feature>
<proteinExistence type="predicted"/>
<dbReference type="SMART" id="SM00516">
    <property type="entry name" value="SEC14"/>
    <property type="match status" value="1"/>
</dbReference>
<feature type="compositionally biased region" description="Polar residues" evidence="1">
    <location>
        <begin position="435"/>
        <end position="452"/>
    </location>
</feature>
<dbReference type="Gene3D" id="3.40.525.10">
    <property type="entry name" value="CRAL-TRIO lipid binding domain"/>
    <property type="match status" value="2"/>
</dbReference>
<protein>
    <recommendedName>
        <fullName evidence="2">CRAL-TRIO domain-containing protein</fullName>
    </recommendedName>
</protein>
<dbReference type="CDD" id="cd00170">
    <property type="entry name" value="SEC14"/>
    <property type="match status" value="1"/>
</dbReference>
<comment type="caution">
    <text evidence="3">The sequence shown here is derived from an EMBL/GenBank/DDBJ whole genome shotgun (WGS) entry which is preliminary data.</text>
</comment>
<keyword evidence="4" id="KW-1185">Reference proteome</keyword>
<evidence type="ECO:0000259" key="2">
    <source>
        <dbReference type="PROSITE" id="PS50191"/>
    </source>
</evidence>
<dbReference type="SUPFAM" id="SSF52087">
    <property type="entry name" value="CRAL/TRIO domain"/>
    <property type="match status" value="2"/>
</dbReference>
<sequence length="483" mass="54476">MVTACRNQMEYRLLLSLAEKISSKVADRWQELRQRQWLWGRLCHLLGPRNNGALPKRGPNTQLKRVCELQCVLLEGQDMCHHILHVDLIEAEGGSTSSAGHPIDFADSFATHSACRILQGVILNGQVSECCFWSGIHHMLEGISEIMSTSLTKSASNGTEKSLSPAEEQEKEEVAHEAETGKIYRSNYLDKHGRPVLVMRPACQNTKSTKGQIRYLVYCMENAILNLPAGQEQMVWLIDFQGFNMSHISVKVARRRPMFYKTITQKDLVWQSYIIHPNFSNLSGRLLGPTFPFRQLLTTGDRCQVRTLVDVVDALPLFYMLLVGAYKNLLLQVVKPFLEPKTYRKVKFVYSDDVNTKKIMEDLFDMDKLESSFGGNDQIGFNINDYAARMREDDKRMPLVWTRETALVDPEPTPDPIFDTIHSELDSEECGIEQADNTSSHENNSEQQSPKSSLAEENLNGNDLEAGDGKGTANLMQGLSGAQ</sequence>
<dbReference type="PROSITE" id="PS50191">
    <property type="entry name" value="CRAL_TRIO"/>
    <property type="match status" value="1"/>
</dbReference>
<organism evidence="3 4">
    <name type="scientific">Coptis chinensis</name>
    <dbReference type="NCBI Taxonomy" id="261450"/>
    <lineage>
        <taxon>Eukaryota</taxon>
        <taxon>Viridiplantae</taxon>
        <taxon>Streptophyta</taxon>
        <taxon>Embryophyta</taxon>
        <taxon>Tracheophyta</taxon>
        <taxon>Spermatophyta</taxon>
        <taxon>Magnoliopsida</taxon>
        <taxon>Ranunculales</taxon>
        <taxon>Ranunculaceae</taxon>
        <taxon>Coptidoideae</taxon>
        <taxon>Coptis</taxon>
    </lineage>
</organism>
<dbReference type="EMBL" id="JADFTS010000004">
    <property type="protein sequence ID" value="KAF9610313.1"/>
    <property type="molecule type" value="Genomic_DNA"/>
</dbReference>
<dbReference type="Proteomes" id="UP000631114">
    <property type="component" value="Unassembled WGS sequence"/>
</dbReference>
<evidence type="ECO:0000313" key="4">
    <source>
        <dbReference type="Proteomes" id="UP000631114"/>
    </source>
</evidence>
<evidence type="ECO:0000313" key="3">
    <source>
        <dbReference type="EMBL" id="KAF9610313.1"/>
    </source>
</evidence>
<dbReference type="InterPro" id="IPR036865">
    <property type="entry name" value="CRAL-TRIO_dom_sf"/>
</dbReference>
<evidence type="ECO:0000256" key="1">
    <source>
        <dbReference type="SAM" id="MobiDB-lite"/>
    </source>
</evidence>